<evidence type="ECO:0000256" key="3">
    <source>
        <dbReference type="ARBA" id="ARBA00022729"/>
    </source>
</evidence>
<protein>
    <recommendedName>
        <fullName evidence="7">Receptor-type tyrosine-protein phosphatase U-like Fn3 domain-containing protein</fullName>
    </recommendedName>
</protein>
<feature type="non-terminal residue" evidence="8">
    <location>
        <position position="1"/>
    </location>
</feature>
<name>A0ABD0NHU9_CIRMR</name>
<evidence type="ECO:0000256" key="5">
    <source>
        <dbReference type="ARBA" id="ARBA00023136"/>
    </source>
</evidence>
<comment type="subcellular location">
    <subcellularLocation>
        <location evidence="1">Membrane</location>
        <topology evidence="1">Single-pass type I membrane protein</topology>
    </subcellularLocation>
</comment>
<keyword evidence="3" id="KW-0732">Signal</keyword>
<feature type="non-terminal residue" evidence="8">
    <location>
        <position position="89"/>
    </location>
</feature>
<dbReference type="GO" id="GO:0016020">
    <property type="term" value="C:membrane"/>
    <property type="evidence" value="ECO:0007669"/>
    <property type="project" value="UniProtKB-SubCell"/>
</dbReference>
<dbReference type="InterPro" id="IPR057598">
    <property type="entry name" value="Fn3_PTPRU"/>
</dbReference>
<feature type="domain" description="Receptor-type tyrosine-protein phosphatase U-like Fn3" evidence="7">
    <location>
        <begin position="30"/>
        <end position="87"/>
    </location>
</feature>
<evidence type="ECO:0000256" key="6">
    <source>
        <dbReference type="ARBA" id="ARBA00023180"/>
    </source>
</evidence>
<accession>A0ABD0NHU9</accession>
<dbReference type="AlphaFoldDB" id="A0ABD0NHU9"/>
<keyword evidence="5" id="KW-0472">Membrane</keyword>
<evidence type="ECO:0000259" key="7">
    <source>
        <dbReference type="Pfam" id="PF23144"/>
    </source>
</evidence>
<dbReference type="Proteomes" id="UP001529510">
    <property type="component" value="Unassembled WGS sequence"/>
</dbReference>
<dbReference type="Pfam" id="PF23144">
    <property type="entry name" value="Fn3_PTPRU"/>
    <property type="match status" value="1"/>
</dbReference>
<keyword evidence="9" id="KW-1185">Reference proteome</keyword>
<evidence type="ECO:0000256" key="2">
    <source>
        <dbReference type="ARBA" id="ARBA00022692"/>
    </source>
</evidence>
<sequence length="89" mass="10041">ENVFFSSSLFLPQLLGNRRLGRRHARTTRQLKQVDGKRPYIAASFKPSTMPPSFTLGNQMVYSGFENRALDPGQEYVFFILAELNTTGG</sequence>
<keyword evidence="4" id="KW-1133">Transmembrane helix</keyword>
<evidence type="ECO:0000313" key="8">
    <source>
        <dbReference type="EMBL" id="KAL0161569.1"/>
    </source>
</evidence>
<organism evidence="8 9">
    <name type="scientific">Cirrhinus mrigala</name>
    <name type="common">Mrigala</name>
    <dbReference type="NCBI Taxonomy" id="683832"/>
    <lineage>
        <taxon>Eukaryota</taxon>
        <taxon>Metazoa</taxon>
        <taxon>Chordata</taxon>
        <taxon>Craniata</taxon>
        <taxon>Vertebrata</taxon>
        <taxon>Euteleostomi</taxon>
        <taxon>Actinopterygii</taxon>
        <taxon>Neopterygii</taxon>
        <taxon>Teleostei</taxon>
        <taxon>Ostariophysi</taxon>
        <taxon>Cypriniformes</taxon>
        <taxon>Cyprinidae</taxon>
        <taxon>Labeoninae</taxon>
        <taxon>Labeonini</taxon>
        <taxon>Cirrhinus</taxon>
    </lineage>
</organism>
<keyword evidence="6" id="KW-0325">Glycoprotein</keyword>
<comment type="caution">
    <text evidence="8">The sequence shown here is derived from an EMBL/GenBank/DDBJ whole genome shotgun (WGS) entry which is preliminary data.</text>
</comment>
<reference evidence="8 9" key="1">
    <citation type="submission" date="2024-05" db="EMBL/GenBank/DDBJ databases">
        <title>Genome sequencing and assembly of Indian major carp, Cirrhinus mrigala (Hamilton, 1822).</title>
        <authorList>
            <person name="Mohindra V."/>
            <person name="Chowdhury L.M."/>
            <person name="Lal K."/>
            <person name="Jena J.K."/>
        </authorList>
    </citation>
    <scope>NUCLEOTIDE SEQUENCE [LARGE SCALE GENOMIC DNA]</scope>
    <source>
        <strain evidence="8">CM1030</strain>
        <tissue evidence="8">Blood</tissue>
    </source>
</reference>
<evidence type="ECO:0000256" key="4">
    <source>
        <dbReference type="ARBA" id="ARBA00022989"/>
    </source>
</evidence>
<keyword evidence="2" id="KW-0812">Transmembrane</keyword>
<proteinExistence type="predicted"/>
<evidence type="ECO:0000313" key="9">
    <source>
        <dbReference type="Proteomes" id="UP001529510"/>
    </source>
</evidence>
<gene>
    <name evidence="8" type="ORF">M9458_045294</name>
</gene>
<evidence type="ECO:0000256" key="1">
    <source>
        <dbReference type="ARBA" id="ARBA00004479"/>
    </source>
</evidence>
<dbReference type="EMBL" id="JAMKFB020000022">
    <property type="protein sequence ID" value="KAL0161569.1"/>
    <property type="molecule type" value="Genomic_DNA"/>
</dbReference>